<comment type="caution">
    <text evidence="1">The sequence shown here is derived from an EMBL/GenBank/DDBJ whole genome shotgun (WGS) entry which is preliminary data.</text>
</comment>
<sequence length="42" mass="4710">MQSSQKLSQAGNCLLFAGGYYILSFLNKHEFEVVRKGSMRGN</sequence>
<reference evidence="1 2" key="1">
    <citation type="submission" date="2012-10" db="EMBL/GenBank/DDBJ databases">
        <authorList>
            <person name="Harkins D.M."/>
            <person name="Durkin A.S."/>
            <person name="Brinkac L.M."/>
            <person name="Selengut J.D."/>
            <person name="Sanka R."/>
            <person name="DePew J."/>
            <person name="Purushe J."/>
            <person name="Peacock S.J."/>
            <person name="Thaipadungpanit J."/>
            <person name="Wuthiekanun V.W."/>
            <person name="Day N.P."/>
            <person name="Vinetz J.M."/>
            <person name="Sutton G.G."/>
            <person name="Nelson W.C."/>
            <person name="Fouts D.E."/>
        </authorList>
    </citation>
    <scope>NUCLEOTIDE SEQUENCE [LARGE SCALE GENOMIC DNA]</scope>
    <source>
        <strain evidence="1 2">H1</strain>
    </source>
</reference>
<accession>A0A0E2B369</accession>
<gene>
    <name evidence="1" type="ORF">LEP1GSC081_3221</name>
</gene>
<dbReference type="AlphaFoldDB" id="A0A0E2B369"/>
<dbReference type="EMBL" id="AHMY02000040">
    <property type="protein sequence ID" value="EKO15720.1"/>
    <property type="molecule type" value="Genomic_DNA"/>
</dbReference>
<name>A0A0E2B369_9LEPT</name>
<evidence type="ECO:0000313" key="1">
    <source>
        <dbReference type="EMBL" id="EKO15720.1"/>
    </source>
</evidence>
<dbReference type="Proteomes" id="UP000006253">
    <property type="component" value="Unassembled WGS sequence"/>
</dbReference>
<protein>
    <submittedName>
        <fullName evidence="1">Uncharacterized protein</fullName>
    </submittedName>
</protein>
<organism evidence="1 2">
    <name type="scientific">Leptospira kirschneri str. H1</name>
    <dbReference type="NCBI Taxonomy" id="1049966"/>
    <lineage>
        <taxon>Bacteria</taxon>
        <taxon>Pseudomonadati</taxon>
        <taxon>Spirochaetota</taxon>
        <taxon>Spirochaetia</taxon>
        <taxon>Leptospirales</taxon>
        <taxon>Leptospiraceae</taxon>
        <taxon>Leptospira</taxon>
    </lineage>
</organism>
<proteinExistence type="predicted"/>
<evidence type="ECO:0000313" key="2">
    <source>
        <dbReference type="Proteomes" id="UP000006253"/>
    </source>
</evidence>